<name>A0ABN9BUK8_9NEOB</name>
<feature type="region of interest" description="Disordered" evidence="1">
    <location>
        <begin position="1"/>
        <end position="20"/>
    </location>
</feature>
<evidence type="ECO:0000256" key="1">
    <source>
        <dbReference type="SAM" id="MobiDB-lite"/>
    </source>
</evidence>
<sequence>MVRIPNDFSAENRKRRSLGNPMATSMILKIGRPIHKIHPI</sequence>
<reference evidence="2" key="1">
    <citation type="submission" date="2023-05" db="EMBL/GenBank/DDBJ databases">
        <authorList>
            <person name="Stuckert A."/>
        </authorList>
    </citation>
    <scope>NUCLEOTIDE SEQUENCE</scope>
</reference>
<gene>
    <name evidence="2" type="ORF">SPARVUS_LOCUS3686969</name>
</gene>
<proteinExistence type="predicted"/>
<organism evidence="2 3">
    <name type="scientific">Staurois parvus</name>
    <dbReference type="NCBI Taxonomy" id="386267"/>
    <lineage>
        <taxon>Eukaryota</taxon>
        <taxon>Metazoa</taxon>
        <taxon>Chordata</taxon>
        <taxon>Craniata</taxon>
        <taxon>Vertebrata</taxon>
        <taxon>Euteleostomi</taxon>
        <taxon>Amphibia</taxon>
        <taxon>Batrachia</taxon>
        <taxon>Anura</taxon>
        <taxon>Neobatrachia</taxon>
        <taxon>Ranoidea</taxon>
        <taxon>Ranidae</taxon>
        <taxon>Staurois</taxon>
    </lineage>
</organism>
<evidence type="ECO:0000313" key="3">
    <source>
        <dbReference type="Proteomes" id="UP001162483"/>
    </source>
</evidence>
<accession>A0ABN9BUK8</accession>
<protein>
    <submittedName>
        <fullName evidence="2">Uncharacterized protein</fullName>
    </submittedName>
</protein>
<dbReference type="EMBL" id="CATNWA010005971">
    <property type="protein sequence ID" value="CAI9551145.1"/>
    <property type="molecule type" value="Genomic_DNA"/>
</dbReference>
<evidence type="ECO:0000313" key="2">
    <source>
        <dbReference type="EMBL" id="CAI9551145.1"/>
    </source>
</evidence>
<dbReference type="Proteomes" id="UP001162483">
    <property type="component" value="Unassembled WGS sequence"/>
</dbReference>
<keyword evidence="3" id="KW-1185">Reference proteome</keyword>
<comment type="caution">
    <text evidence="2">The sequence shown here is derived from an EMBL/GenBank/DDBJ whole genome shotgun (WGS) entry which is preliminary data.</text>
</comment>